<sequence length="79" mass="8657">MNANQINTVIFYLCYIATTIHSIKQSIQTKSSSGAYQKCSISEFSCLNGKCISASQFCDNIDNCGDASDEPRFCTNTPN</sequence>
<comment type="caution">
    <text evidence="2">Lacks conserved residue(s) required for the propagation of feature annotation.</text>
</comment>
<dbReference type="Gene3D" id="4.10.400.10">
    <property type="entry name" value="Low-density Lipoprotein Receptor"/>
    <property type="match status" value="1"/>
</dbReference>
<evidence type="ECO:0000256" key="1">
    <source>
        <dbReference type="ARBA" id="ARBA00023157"/>
    </source>
</evidence>
<organism evidence="3 4">
    <name type="scientific">Clunio marinus</name>
    <dbReference type="NCBI Taxonomy" id="568069"/>
    <lineage>
        <taxon>Eukaryota</taxon>
        <taxon>Metazoa</taxon>
        <taxon>Ecdysozoa</taxon>
        <taxon>Arthropoda</taxon>
        <taxon>Hexapoda</taxon>
        <taxon>Insecta</taxon>
        <taxon>Pterygota</taxon>
        <taxon>Neoptera</taxon>
        <taxon>Endopterygota</taxon>
        <taxon>Diptera</taxon>
        <taxon>Nematocera</taxon>
        <taxon>Chironomoidea</taxon>
        <taxon>Chironomidae</taxon>
        <taxon>Clunio</taxon>
    </lineage>
</organism>
<dbReference type="Proteomes" id="UP000183832">
    <property type="component" value="Unassembled WGS sequence"/>
</dbReference>
<accession>A0A1J1IEA7</accession>
<dbReference type="EMBL" id="CVRI01000047">
    <property type="protein sequence ID" value="CRK97334.1"/>
    <property type="molecule type" value="Genomic_DNA"/>
</dbReference>
<dbReference type="AlphaFoldDB" id="A0A1J1IEA7"/>
<dbReference type="InterPro" id="IPR023415">
    <property type="entry name" value="LDLR_class-A_CS"/>
</dbReference>
<dbReference type="InterPro" id="IPR036055">
    <property type="entry name" value="LDL_receptor-like_sf"/>
</dbReference>
<feature type="disulfide bond" evidence="2">
    <location>
        <begin position="39"/>
        <end position="51"/>
    </location>
</feature>
<gene>
    <name evidence="3" type="ORF">CLUMA_CG010727</name>
</gene>
<evidence type="ECO:0000313" key="3">
    <source>
        <dbReference type="EMBL" id="CRK97334.1"/>
    </source>
</evidence>
<proteinExistence type="predicted"/>
<dbReference type="Pfam" id="PF00057">
    <property type="entry name" value="Ldl_recept_a"/>
    <property type="match status" value="1"/>
</dbReference>
<reference evidence="3 4" key="1">
    <citation type="submission" date="2015-04" db="EMBL/GenBank/DDBJ databases">
        <authorList>
            <person name="Syromyatnikov M.Y."/>
            <person name="Popov V.N."/>
        </authorList>
    </citation>
    <scope>NUCLEOTIDE SEQUENCE [LARGE SCALE GENOMIC DNA]</scope>
</reference>
<name>A0A1J1IEA7_9DIPT</name>
<dbReference type="CDD" id="cd00112">
    <property type="entry name" value="LDLa"/>
    <property type="match status" value="1"/>
</dbReference>
<dbReference type="SUPFAM" id="SSF57424">
    <property type="entry name" value="LDL receptor-like module"/>
    <property type="match status" value="1"/>
</dbReference>
<dbReference type="PROSITE" id="PS50068">
    <property type="entry name" value="LDLRA_2"/>
    <property type="match status" value="1"/>
</dbReference>
<dbReference type="PROSITE" id="PS01209">
    <property type="entry name" value="LDLRA_1"/>
    <property type="match status" value="1"/>
</dbReference>
<evidence type="ECO:0000256" key="2">
    <source>
        <dbReference type="PROSITE-ProRule" id="PRU00124"/>
    </source>
</evidence>
<dbReference type="InterPro" id="IPR002172">
    <property type="entry name" value="LDrepeatLR_classA_rpt"/>
</dbReference>
<keyword evidence="1 2" id="KW-1015">Disulfide bond</keyword>
<evidence type="ECO:0000313" key="4">
    <source>
        <dbReference type="Proteomes" id="UP000183832"/>
    </source>
</evidence>
<feature type="disulfide bond" evidence="2">
    <location>
        <begin position="46"/>
        <end position="64"/>
    </location>
</feature>
<dbReference type="OrthoDB" id="10037824at2759"/>
<keyword evidence="4" id="KW-1185">Reference proteome</keyword>
<protein>
    <submittedName>
        <fullName evidence="3">CLUMA_CG010727, isoform A</fullName>
    </submittedName>
</protein>
<dbReference type="SMART" id="SM00192">
    <property type="entry name" value="LDLa"/>
    <property type="match status" value="1"/>
</dbReference>
<dbReference type="STRING" id="568069.A0A1J1IEA7"/>